<dbReference type="InterPro" id="IPR024507">
    <property type="entry name" value="AtzH-like"/>
</dbReference>
<organism evidence="1 2">
    <name type="scientific">Celerinatantimonas yamalensis</name>
    <dbReference type="NCBI Taxonomy" id="559956"/>
    <lineage>
        <taxon>Bacteria</taxon>
        <taxon>Pseudomonadati</taxon>
        <taxon>Pseudomonadota</taxon>
        <taxon>Gammaproteobacteria</taxon>
        <taxon>Celerinatantimonadaceae</taxon>
        <taxon>Celerinatantimonas</taxon>
    </lineage>
</organism>
<keyword evidence="2" id="KW-1185">Reference proteome</keyword>
<dbReference type="SUPFAM" id="SSF54427">
    <property type="entry name" value="NTF2-like"/>
    <property type="match status" value="1"/>
</dbReference>
<name>A0ABW9GAE7_9GAMM</name>
<protein>
    <submittedName>
        <fullName evidence="1">Oxalurate catabolism protein HpxZ</fullName>
    </submittedName>
</protein>
<sequence>MIINHPDVVAKVREQVLRYEKALISNDIKELDELFWDSPYTVRLGGKENLFGYSQIQAFRQGRASRGLDRTIEQISIVAFGSEMACAHVIFSRRGEPLGRQTQTWVKLEGVWRVVSAHVSAMMSDCSTA</sequence>
<dbReference type="InterPro" id="IPR032710">
    <property type="entry name" value="NTF2-like_dom_sf"/>
</dbReference>
<dbReference type="Gene3D" id="3.10.450.50">
    <property type="match status" value="1"/>
</dbReference>
<dbReference type="NCBIfam" id="NF033625">
    <property type="entry name" value="HpxZ"/>
    <property type="match status" value="1"/>
</dbReference>
<evidence type="ECO:0000313" key="2">
    <source>
        <dbReference type="Proteomes" id="UP001629953"/>
    </source>
</evidence>
<gene>
    <name evidence="1" type="primary">hpxZ</name>
    <name evidence="1" type="ORF">ABUE30_14060</name>
</gene>
<comment type="caution">
    <text evidence="1">The sequence shown here is derived from an EMBL/GenBank/DDBJ whole genome shotgun (WGS) entry which is preliminary data.</text>
</comment>
<dbReference type="Pfam" id="PF11533">
    <property type="entry name" value="AtzH-like"/>
    <property type="match status" value="1"/>
</dbReference>
<proteinExistence type="predicted"/>
<dbReference type="RefSeq" id="WP_408624458.1">
    <property type="nucleotide sequence ID" value="NZ_JBEQCT010000007.1"/>
</dbReference>
<evidence type="ECO:0000313" key="1">
    <source>
        <dbReference type="EMBL" id="MFM2486173.1"/>
    </source>
</evidence>
<dbReference type="EMBL" id="JBEQCT010000007">
    <property type="protein sequence ID" value="MFM2486173.1"/>
    <property type="molecule type" value="Genomic_DNA"/>
</dbReference>
<dbReference type="Proteomes" id="UP001629953">
    <property type="component" value="Unassembled WGS sequence"/>
</dbReference>
<reference evidence="1 2" key="1">
    <citation type="journal article" date="2013" name="Int. J. Syst. Evol. Microbiol.">
        <title>Celerinatantimonas yamalensis sp. nov., a cold-adapted diazotrophic bacterium from a cold permafrost brine.</title>
        <authorList>
            <person name="Shcherbakova V."/>
            <person name="Chuvilskaya N."/>
            <person name="Rivkina E."/>
            <person name="Demidov N."/>
            <person name="Uchaeva V."/>
            <person name="Suetin S."/>
            <person name="Suzina N."/>
            <person name="Gilichinsky D."/>
        </authorList>
    </citation>
    <scope>NUCLEOTIDE SEQUENCE [LARGE SCALE GENOMIC DNA]</scope>
    <source>
        <strain evidence="1 2">C7</strain>
    </source>
</reference>
<accession>A0ABW9GAE7</accession>